<proteinExistence type="predicted"/>
<accession>B0Y4U0</accession>
<sequence>MHPMTESQEKCLQWWSIHHSNLSKWIVTGGSRRVPLTSTSNRITLPANRRPIQSKCSPRLLQPDCARMKQEDCLPRIFLPQHNAAYHHLRTLYLTVISGTASSQHPMISPRDLTGRIGVIMYCVLKGSIPLVADPFPPKFEFSCFVEVVSAVGNHLPNETVPLLSTAPFATSNAAGLGPAGVLTAPVRGDYWLISRWILDRSKTSASVCHWSQ</sequence>
<reference evidence="1 2" key="1">
    <citation type="journal article" date="2008" name="PLoS Genet.">
        <title>Genomic islands in the pathogenic filamentous fungus Aspergillus fumigatus.</title>
        <authorList>
            <person name="Fedorova N.D."/>
            <person name="Khaldi N."/>
            <person name="Joardar V.S."/>
            <person name="Maiti R."/>
            <person name="Amedeo P."/>
            <person name="Anderson M.J."/>
            <person name="Crabtree J."/>
            <person name="Silva J.C."/>
            <person name="Badger J.H."/>
            <person name="Albarraq A."/>
            <person name="Angiuoli S."/>
            <person name="Bussey H."/>
            <person name="Bowyer P."/>
            <person name="Cotty P.J."/>
            <person name="Dyer P.S."/>
            <person name="Egan A."/>
            <person name="Galens K."/>
            <person name="Fraser-Liggett C.M."/>
            <person name="Haas B.J."/>
            <person name="Inman J.M."/>
            <person name="Kent R."/>
            <person name="Lemieux S."/>
            <person name="Malavazi I."/>
            <person name="Orvis J."/>
            <person name="Roemer T."/>
            <person name="Ronning C.M."/>
            <person name="Sundaram J.P."/>
            <person name="Sutton G."/>
            <person name="Turner G."/>
            <person name="Venter J.C."/>
            <person name="White O.R."/>
            <person name="Whitty B.R."/>
            <person name="Youngman P."/>
            <person name="Wolfe K.H."/>
            <person name="Goldman G.H."/>
            <person name="Wortman J.R."/>
            <person name="Jiang B."/>
            <person name="Denning D.W."/>
            <person name="Nierman W.C."/>
        </authorList>
    </citation>
    <scope>NUCLEOTIDE SEQUENCE [LARGE SCALE GENOMIC DNA]</scope>
    <source>
        <strain evidence="2">CBS 144.89 / FGSC A1163 / CEA10</strain>
    </source>
</reference>
<dbReference type="AlphaFoldDB" id="B0Y4U0"/>
<keyword evidence="2" id="KW-1185">Reference proteome</keyword>
<evidence type="ECO:0000313" key="2">
    <source>
        <dbReference type="Proteomes" id="UP000001699"/>
    </source>
</evidence>
<dbReference type="EMBL" id="DS499598">
    <property type="protein sequence ID" value="EDP50689.1"/>
    <property type="molecule type" value="Genomic_DNA"/>
</dbReference>
<organism evidence="1 2">
    <name type="scientific">Aspergillus fumigatus (strain CBS 144.89 / FGSC A1163 / CEA10)</name>
    <name type="common">Neosartorya fumigata</name>
    <dbReference type="NCBI Taxonomy" id="451804"/>
    <lineage>
        <taxon>Eukaryota</taxon>
        <taxon>Fungi</taxon>
        <taxon>Dikarya</taxon>
        <taxon>Ascomycota</taxon>
        <taxon>Pezizomycotina</taxon>
        <taxon>Eurotiomycetes</taxon>
        <taxon>Eurotiomycetidae</taxon>
        <taxon>Eurotiales</taxon>
        <taxon>Aspergillaceae</taxon>
        <taxon>Aspergillus</taxon>
        <taxon>Aspergillus subgen. Fumigati</taxon>
    </lineage>
</organism>
<dbReference type="VEuPathDB" id="FungiDB:AFUB_070290"/>
<evidence type="ECO:0000313" key="1">
    <source>
        <dbReference type="EMBL" id="EDP50689.1"/>
    </source>
</evidence>
<dbReference type="HOGENOM" id="CLU_1294107_0_0_1"/>
<gene>
    <name evidence="1" type="ORF">AFUB_070290</name>
</gene>
<name>B0Y4U0_ASPFC</name>
<protein>
    <submittedName>
        <fullName evidence="1">Uncharacterized protein</fullName>
    </submittedName>
</protein>
<dbReference type="Proteomes" id="UP000001699">
    <property type="component" value="Unassembled WGS sequence"/>
</dbReference>